<keyword evidence="3" id="KW-0732">Signal</keyword>
<evidence type="ECO:0000313" key="5">
    <source>
        <dbReference type="Proteomes" id="UP000309340"/>
    </source>
</evidence>
<proteinExistence type="predicted"/>
<evidence type="ECO:0008006" key="6">
    <source>
        <dbReference type="Google" id="ProtNLM"/>
    </source>
</evidence>
<evidence type="ECO:0000256" key="3">
    <source>
        <dbReference type="SAM" id="SignalP"/>
    </source>
</evidence>
<feature type="transmembrane region" description="Helical" evidence="2">
    <location>
        <begin position="163"/>
        <end position="185"/>
    </location>
</feature>
<name>A0A4U0Y4D9_9PEZI</name>
<dbReference type="Proteomes" id="UP000309340">
    <property type="component" value="Unassembled WGS sequence"/>
</dbReference>
<protein>
    <recommendedName>
        <fullName evidence="6">Extracellular membrane protein CFEM domain-containing protein</fullName>
    </recommendedName>
</protein>
<dbReference type="OrthoDB" id="3939735at2759"/>
<evidence type="ECO:0000256" key="2">
    <source>
        <dbReference type="SAM" id="Phobius"/>
    </source>
</evidence>
<sequence length="186" mass="18352">MFSTKTLLTALVAATFAEQTIAYSNPACWSSCFTQYNVTQEGSLCDASLGSVVGSCIASGCAAANSTASIAQYGAWLCEYCHENSTACSVSSSSSTTLTIATTSSTASTITTSALSATSAVPTSSGAPLNNYNGTTPTQSYPAGPTGGNHSASTSAPIPYTGGASGLAATGSMVALLGMLAVAFLS</sequence>
<keyword evidence="2" id="KW-0472">Membrane</keyword>
<organism evidence="4 5">
    <name type="scientific">Friedmanniomyces simplex</name>
    <dbReference type="NCBI Taxonomy" id="329884"/>
    <lineage>
        <taxon>Eukaryota</taxon>
        <taxon>Fungi</taxon>
        <taxon>Dikarya</taxon>
        <taxon>Ascomycota</taxon>
        <taxon>Pezizomycotina</taxon>
        <taxon>Dothideomycetes</taxon>
        <taxon>Dothideomycetidae</taxon>
        <taxon>Mycosphaerellales</taxon>
        <taxon>Teratosphaeriaceae</taxon>
        <taxon>Friedmanniomyces</taxon>
    </lineage>
</organism>
<feature type="region of interest" description="Disordered" evidence="1">
    <location>
        <begin position="120"/>
        <end position="154"/>
    </location>
</feature>
<keyword evidence="2" id="KW-1133">Transmembrane helix</keyword>
<feature type="compositionally biased region" description="Polar residues" evidence="1">
    <location>
        <begin position="126"/>
        <end position="141"/>
    </location>
</feature>
<dbReference type="EMBL" id="NAJQ01000017">
    <property type="protein sequence ID" value="TKA83063.1"/>
    <property type="molecule type" value="Genomic_DNA"/>
</dbReference>
<evidence type="ECO:0000313" key="4">
    <source>
        <dbReference type="EMBL" id="TKA83063.1"/>
    </source>
</evidence>
<keyword evidence="2" id="KW-0812">Transmembrane</keyword>
<feature type="signal peptide" evidence="3">
    <location>
        <begin position="1"/>
        <end position="22"/>
    </location>
</feature>
<feature type="chain" id="PRO_5020703768" description="Extracellular membrane protein CFEM domain-containing protein" evidence="3">
    <location>
        <begin position="23"/>
        <end position="186"/>
    </location>
</feature>
<gene>
    <name evidence="4" type="ORF">B0A55_00927</name>
</gene>
<evidence type="ECO:0000256" key="1">
    <source>
        <dbReference type="SAM" id="MobiDB-lite"/>
    </source>
</evidence>
<accession>A0A4U0Y4D9</accession>
<comment type="caution">
    <text evidence="4">The sequence shown here is derived from an EMBL/GenBank/DDBJ whole genome shotgun (WGS) entry which is preliminary data.</text>
</comment>
<reference evidence="4 5" key="1">
    <citation type="submission" date="2017-03" db="EMBL/GenBank/DDBJ databases">
        <title>Genomes of endolithic fungi from Antarctica.</title>
        <authorList>
            <person name="Coleine C."/>
            <person name="Masonjones S."/>
            <person name="Stajich J.E."/>
        </authorList>
    </citation>
    <scope>NUCLEOTIDE SEQUENCE [LARGE SCALE GENOMIC DNA]</scope>
    <source>
        <strain evidence="4 5">CCFEE 5184</strain>
    </source>
</reference>
<dbReference type="AlphaFoldDB" id="A0A4U0Y4D9"/>
<keyword evidence="5" id="KW-1185">Reference proteome</keyword>